<evidence type="ECO:0000313" key="4">
    <source>
        <dbReference type="Proteomes" id="UP000030744"/>
    </source>
</evidence>
<dbReference type="RefSeq" id="XP_013357433.1">
    <property type="nucleotide sequence ID" value="XM_013501979.1"/>
</dbReference>
<sequence length="175" mass="18094">MRFLILFQLLALLSTQWGTIASQLTPSKASEAPLFLASYGEIDEQVANVAPPDNLVEALLRAAAHYDSPWMRSSPEPGQTLDEDGSGSDIIDGRRSSSSSTDEPGSGGGSSTDGPSSGTAATATQESSTTSSSSSGAVVPTLMKNGSSGLKSLLSVLWSPQLEKPPIENDDSGFD</sequence>
<reference evidence="3" key="2">
    <citation type="submission" date="2013-10" db="EMBL/GenBank/DDBJ databases">
        <authorList>
            <person name="Aslett M."/>
        </authorList>
    </citation>
    <scope>NUCLEOTIDE SEQUENCE [LARGE SCALE GENOMIC DNA]</scope>
    <source>
        <strain evidence="3">Houghton</strain>
    </source>
</reference>
<feature type="region of interest" description="Disordered" evidence="1">
    <location>
        <begin position="68"/>
        <end position="145"/>
    </location>
</feature>
<dbReference type="GeneID" id="25377137"/>
<evidence type="ECO:0000256" key="2">
    <source>
        <dbReference type="SAM" id="SignalP"/>
    </source>
</evidence>
<proteinExistence type="predicted"/>
<dbReference type="VEuPathDB" id="ToxoDB:EMH_0022550"/>
<feature type="signal peptide" evidence="2">
    <location>
        <begin position="1"/>
        <end position="21"/>
    </location>
</feature>
<protein>
    <submittedName>
        <fullName evidence="3">Uncharacterized protein</fullName>
    </submittedName>
</protein>
<feature type="chain" id="PRO_5004672598" evidence="2">
    <location>
        <begin position="22"/>
        <end position="175"/>
    </location>
</feature>
<reference evidence="3" key="1">
    <citation type="submission" date="2013-10" db="EMBL/GenBank/DDBJ databases">
        <title>Genomic analysis of the causative agents of coccidiosis in chickens.</title>
        <authorList>
            <person name="Reid A.J."/>
            <person name="Blake D."/>
            <person name="Billington K."/>
            <person name="Browne H."/>
            <person name="Dunn M."/>
            <person name="Hung S."/>
            <person name="Kawahara F."/>
            <person name="Miranda-Saavedra D."/>
            <person name="Mourier T."/>
            <person name="Nagra H."/>
            <person name="Otto T.D."/>
            <person name="Rawlings N."/>
            <person name="Sanchez A."/>
            <person name="Sanders M."/>
            <person name="Subramaniam C."/>
            <person name="Tay Y."/>
            <person name="Dear P."/>
            <person name="Doerig C."/>
            <person name="Gruber A."/>
            <person name="Parkinson J."/>
            <person name="Shirley M."/>
            <person name="Wan K.L."/>
            <person name="Berriman M."/>
            <person name="Tomley F."/>
            <person name="Pain A."/>
        </authorList>
    </citation>
    <scope>NUCLEOTIDE SEQUENCE [LARGE SCALE GENOMIC DNA]</scope>
    <source>
        <strain evidence="3">Houghton</strain>
    </source>
</reference>
<dbReference type="EMBL" id="HG687312">
    <property type="protein sequence ID" value="CDJ34871.1"/>
    <property type="molecule type" value="Genomic_DNA"/>
</dbReference>
<dbReference type="AlphaFoldDB" id="U6KDM7"/>
<evidence type="ECO:0000313" key="3">
    <source>
        <dbReference type="EMBL" id="CDJ34871.1"/>
    </source>
</evidence>
<gene>
    <name evidence="3" type="ORF">EMH_0022550</name>
</gene>
<keyword evidence="2" id="KW-0732">Signal</keyword>
<organism evidence="3 4">
    <name type="scientific">Eimeria mitis</name>
    <dbReference type="NCBI Taxonomy" id="44415"/>
    <lineage>
        <taxon>Eukaryota</taxon>
        <taxon>Sar</taxon>
        <taxon>Alveolata</taxon>
        <taxon>Apicomplexa</taxon>
        <taxon>Conoidasida</taxon>
        <taxon>Coccidia</taxon>
        <taxon>Eucoccidiorida</taxon>
        <taxon>Eimeriorina</taxon>
        <taxon>Eimeriidae</taxon>
        <taxon>Eimeria</taxon>
    </lineage>
</organism>
<evidence type="ECO:0000256" key="1">
    <source>
        <dbReference type="SAM" id="MobiDB-lite"/>
    </source>
</evidence>
<feature type="compositionally biased region" description="Low complexity" evidence="1">
    <location>
        <begin position="112"/>
        <end position="145"/>
    </location>
</feature>
<keyword evidence="4" id="KW-1185">Reference proteome</keyword>
<dbReference type="Proteomes" id="UP000030744">
    <property type="component" value="Unassembled WGS sequence"/>
</dbReference>
<feature type="region of interest" description="Disordered" evidence="1">
    <location>
        <begin position="156"/>
        <end position="175"/>
    </location>
</feature>
<name>U6KDM7_9EIME</name>
<accession>U6KDM7</accession>